<evidence type="ECO:0000313" key="2">
    <source>
        <dbReference type="Proteomes" id="UP000634668"/>
    </source>
</evidence>
<keyword evidence="2" id="KW-1185">Reference proteome</keyword>
<dbReference type="SUPFAM" id="SSF51126">
    <property type="entry name" value="Pectin lyase-like"/>
    <property type="match status" value="1"/>
</dbReference>
<protein>
    <submittedName>
        <fullName evidence="1">Uncharacterized protein</fullName>
    </submittedName>
</protein>
<dbReference type="AlphaFoldDB" id="A0A918J6N6"/>
<evidence type="ECO:0000313" key="1">
    <source>
        <dbReference type="EMBL" id="GGW52470.1"/>
    </source>
</evidence>
<reference evidence="1" key="1">
    <citation type="journal article" date="2014" name="Int. J. Syst. Evol. Microbiol.">
        <title>Complete genome sequence of Corynebacterium casei LMG S-19264T (=DSM 44701T), isolated from a smear-ripened cheese.</title>
        <authorList>
            <consortium name="US DOE Joint Genome Institute (JGI-PGF)"/>
            <person name="Walter F."/>
            <person name="Albersmeier A."/>
            <person name="Kalinowski J."/>
            <person name="Ruckert C."/>
        </authorList>
    </citation>
    <scope>NUCLEOTIDE SEQUENCE</scope>
    <source>
        <strain evidence="1">KCTC 12113</strain>
    </source>
</reference>
<name>A0A918J6N6_9FLAO</name>
<dbReference type="EMBL" id="BMWP01000081">
    <property type="protein sequence ID" value="GGW52470.1"/>
    <property type="molecule type" value="Genomic_DNA"/>
</dbReference>
<proteinExistence type="predicted"/>
<dbReference type="InterPro" id="IPR011050">
    <property type="entry name" value="Pectin_lyase_fold/virulence"/>
</dbReference>
<reference evidence="1" key="2">
    <citation type="submission" date="2020-09" db="EMBL/GenBank/DDBJ databases">
        <authorList>
            <person name="Sun Q."/>
            <person name="Kim S."/>
        </authorList>
    </citation>
    <scope>NUCLEOTIDE SEQUENCE</scope>
    <source>
        <strain evidence="1">KCTC 12113</strain>
    </source>
</reference>
<dbReference type="Proteomes" id="UP000634668">
    <property type="component" value="Unassembled WGS sequence"/>
</dbReference>
<accession>A0A918J6N6</accession>
<gene>
    <name evidence="1" type="ORF">GCM10007383_39110</name>
</gene>
<sequence>MDAEGSLIANEGATFRITGRLDIDKPGNQKIDWNGSTITVTSTLYQAIEVNKPSGRTTMSDLTIDGAKKLAAGIFIKTVSDFDNVDVKYLYSTTQTTWAFRYEVTDIPNSQGDSNFTDCDCYDVESKSNGVIGDTPGPSRCLIFRWNHSGSTSKVTFNGGVWDGAWGDDGDIFQHEQKVTNIHGSRLIFNNTVMKNFSRRIVKGTGGGVEFNNVTFKSPSKSHPRLVSSVPSSGMVAMGNFINSQDAHGTIFDGCTFDNSLGYDGRLVINRQDGIIVKNSTFINASVAFTTRVADVEICNNTFDSKSSIYGYNINNATGYTGMISVGTNNNGPTGFIRLPDGKYKMTNCQ</sequence>
<organism evidence="1 2">
    <name type="scientific">Arenibacter certesii</name>
    <dbReference type="NCBI Taxonomy" id="228955"/>
    <lineage>
        <taxon>Bacteria</taxon>
        <taxon>Pseudomonadati</taxon>
        <taxon>Bacteroidota</taxon>
        <taxon>Flavobacteriia</taxon>
        <taxon>Flavobacteriales</taxon>
        <taxon>Flavobacteriaceae</taxon>
        <taxon>Arenibacter</taxon>
    </lineage>
</organism>
<comment type="caution">
    <text evidence="1">The sequence shown here is derived from an EMBL/GenBank/DDBJ whole genome shotgun (WGS) entry which is preliminary data.</text>
</comment>